<dbReference type="EMBL" id="MK500349">
    <property type="protein sequence ID" value="QBK87347.1"/>
    <property type="molecule type" value="Genomic_DNA"/>
</dbReference>
<dbReference type="InterPro" id="IPR029058">
    <property type="entry name" value="AB_hydrolase_fold"/>
</dbReference>
<evidence type="ECO:0000259" key="1">
    <source>
        <dbReference type="Pfam" id="PF00561"/>
    </source>
</evidence>
<dbReference type="PANTHER" id="PTHR43798:SF33">
    <property type="entry name" value="HYDROLASE, PUTATIVE (AFU_ORTHOLOGUE AFUA_2G14860)-RELATED"/>
    <property type="match status" value="1"/>
</dbReference>
<dbReference type="SUPFAM" id="SSF53474">
    <property type="entry name" value="alpha/beta-Hydrolases"/>
    <property type="match status" value="1"/>
</dbReference>
<accession>A0A481YWU0</accession>
<dbReference type="Pfam" id="PF00561">
    <property type="entry name" value="Abhydrolase_1"/>
    <property type="match status" value="1"/>
</dbReference>
<organism evidence="2">
    <name type="scientific">Marseillevirus LCMAC201</name>
    <dbReference type="NCBI Taxonomy" id="2506605"/>
    <lineage>
        <taxon>Viruses</taxon>
        <taxon>Varidnaviria</taxon>
        <taxon>Bamfordvirae</taxon>
        <taxon>Nucleocytoviricota</taxon>
        <taxon>Megaviricetes</taxon>
        <taxon>Pimascovirales</taxon>
        <taxon>Pimascovirales incertae sedis</taxon>
        <taxon>Marseilleviridae</taxon>
    </lineage>
</organism>
<dbReference type="GO" id="GO:0016787">
    <property type="term" value="F:hydrolase activity"/>
    <property type="evidence" value="ECO:0007669"/>
    <property type="project" value="UniProtKB-KW"/>
</dbReference>
<keyword evidence="2" id="KW-0378">Hydrolase</keyword>
<sequence length="364" mass="41178">MYLVLIAVLVIMVTMCVGNHEGLMQSSRLTDKNIIKTPHATVIGGTISTQMQLKDHSTNVRRLLGDTNETIILIHNSPFNLLVWSPLFMYVQSLKSSGKKIPSLICYDLLGHGTAWLPVDKKYNDTNIENHAWEYKLFSDDLYNIYKKHIRSGKVTVVGYGFGGKVAQAFALDHQDLVNALYVLATSIGPTTTGIRDETSYLAQWISKNPLVTYLTMEQQFVQYNLCMWFQNNDKLTCPYPENAADPVNMFGTVEYLLAAKMFRESSCQTYLQVDKLESTDDLRPLWVKAQLTFPVTFLVAGLDHYTNLDTVKQDMEIVQKATPSSTLYVSEGKHGFTLTHPEYIYDLITGQDMSKNLLTIETI</sequence>
<dbReference type="GO" id="GO:0016020">
    <property type="term" value="C:membrane"/>
    <property type="evidence" value="ECO:0007669"/>
    <property type="project" value="TreeGrafter"/>
</dbReference>
<dbReference type="Gene3D" id="3.40.50.1820">
    <property type="entry name" value="alpha/beta hydrolase"/>
    <property type="match status" value="1"/>
</dbReference>
<dbReference type="InterPro" id="IPR000073">
    <property type="entry name" value="AB_hydrolase_1"/>
</dbReference>
<feature type="domain" description="AB hydrolase-1" evidence="1">
    <location>
        <begin position="104"/>
        <end position="194"/>
    </location>
</feature>
<reference evidence="2" key="1">
    <citation type="journal article" date="2019" name="MBio">
        <title>Virus Genomes from Deep Sea Sediments Expand the Ocean Megavirome and Support Independent Origins of Viral Gigantism.</title>
        <authorList>
            <person name="Backstrom D."/>
            <person name="Yutin N."/>
            <person name="Jorgensen S.L."/>
            <person name="Dharamshi J."/>
            <person name="Homa F."/>
            <person name="Zaremba-Niedwiedzka K."/>
            <person name="Spang A."/>
            <person name="Wolf Y.I."/>
            <person name="Koonin E.V."/>
            <person name="Ettema T.J."/>
        </authorList>
    </citation>
    <scope>NUCLEOTIDE SEQUENCE</scope>
</reference>
<dbReference type="InterPro" id="IPR050266">
    <property type="entry name" value="AB_hydrolase_sf"/>
</dbReference>
<name>A0A481YWU0_9VIRU</name>
<evidence type="ECO:0000313" key="2">
    <source>
        <dbReference type="EMBL" id="QBK87347.1"/>
    </source>
</evidence>
<protein>
    <submittedName>
        <fullName evidence="2">Alpha/beta hydrolase fold protein</fullName>
    </submittedName>
</protein>
<proteinExistence type="predicted"/>
<gene>
    <name evidence="2" type="ORF">LCMAC201_02570</name>
</gene>
<dbReference type="PANTHER" id="PTHR43798">
    <property type="entry name" value="MONOACYLGLYCEROL LIPASE"/>
    <property type="match status" value="1"/>
</dbReference>